<keyword evidence="1 6" id="KW-0444">Lipid biosynthesis</keyword>
<keyword evidence="4 6" id="KW-0443">Lipid metabolism</keyword>
<dbReference type="UniPathway" id="UPA00359">
    <property type="reaction ID" value="UER00477"/>
</dbReference>
<dbReference type="InterPro" id="IPR011004">
    <property type="entry name" value="Trimer_LpxA-like_sf"/>
</dbReference>
<dbReference type="InterPro" id="IPR001451">
    <property type="entry name" value="Hexapep"/>
</dbReference>
<dbReference type="EC" id="2.3.1.129" evidence="6"/>
<reference evidence="8 9" key="1">
    <citation type="journal article" date="2017" name="BMC Genomics">
        <title>Genome sequencing of 39 Akkermansia muciniphila isolates reveals its population structure, genomic and functional diverisity, and global distribution in mammalian gut microbiotas.</title>
        <authorList>
            <person name="Guo X."/>
            <person name="Li S."/>
            <person name="Zhang J."/>
            <person name="Wu F."/>
            <person name="Li X."/>
            <person name="Wu D."/>
            <person name="Zhang M."/>
            <person name="Ou Z."/>
            <person name="Jie Z."/>
            <person name="Yan Q."/>
            <person name="Li P."/>
            <person name="Yi J."/>
            <person name="Peng Y."/>
        </authorList>
    </citation>
    <scope>NUCLEOTIDE SEQUENCE [LARGE SCALE GENOMIC DNA]</scope>
    <source>
        <strain evidence="8 9">GP24</strain>
    </source>
</reference>
<organism evidence="8 9">
    <name type="scientific">Akkermansia muciniphila</name>
    <dbReference type="NCBI Taxonomy" id="239935"/>
    <lineage>
        <taxon>Bacteria</taxon>
        <taxon>Pseudomonadati</taxon>
        <taxon>Verrucomicrobiota</taxon>
        <taxon>Verrucomicrobiia</taxon>
        <taxon>Verrucomicrobiales</taxon>
        <taxon>Akkermansiaceae</taxon>
        <taxon>Akkermansia</taxon>
    </lineage>
</organism>
<evidence type="ECO:0000256" key="4">
    <source>
        <dbReference type="ARBA" id="ARBA00023098"/>
    </source>
</evidence>
<evidence type="ECO:0000256" key="2">
    <source>
        <dbReference type="ARBA" id="ARBA00022556"/>
    </source>
</evidence>
<dbReference type="Gene3D" id="1.20.1180.10">
    <property type="entry name" value="Udp N-acetylglucosamine O-acyltransferase, C-terminal domain"/>
    <property type="match status" value="1"/>
</dbReference>
<dbReference type="GO" id="GO:0009245">
    <property type="term" value="P:lipid A biosynthetic process"/>
    <property type="evidence" value="ECO:0007669"/>
    <property type="project" value="UniProtKB-UniRule"/>
</dbReference>
<dbReference type="InterPro" id="IPR029098">
    <property type="entry name" value="Acetyltransf_C"/>
</dbReference>
<dbReference type="PIRSF" id="PIRSF000456">
    <property type="entry name" value="UDP-GlcNAc_acltr"/>
    <property type="match status" value="1"/>
</dbReference>
<dbReference type="EMBL" id="PJKA01000010">
    <property type="protein sequence ID" value="PNC18351.1"/>
    <property type="molecule type" value="Genomic_DNA"/>
</dbReference>
<dbReference type="AlphaFoldDB" id="A0A2N8HEF5"/>
<comment type="subcellular location">
    <subcellularLocation>
        <location evidence="6">Cytoplasm</location>
    </subcellularLocation>
</comment>
<evidence type="ECO:0000259" key="7">
    <source>
        <dbReference type="Pfam" id="PF13720"/>
    </source>
</evidence>
<dbReference type="NCBIfam" id="NF003657">
    <property type="entry name" value="PRK05289.1"/>
    <property type="match status" value="1"/>
</dbReference>
<dbReference type="Pfam" id="PF00132">
    <property type="entry name" value="Hexapep"/>
    <property type="match status" value="1"/>
</dbReference>
<protein>
    <recommendedName>
        <fullName evidence="6">Acyl-[acyl-carrier-protein]--UDP-N-acetylglucosamine O-acyltransferase</fullName>
        <shortName evidence="6">UDP-N-acetylglucosamine acyltransferase</shortName>
        <ecNumber evidence="6">2.3.1.129</ecNumber>
    </recommendedName>
</protein>
<comment type="subunit">
    <text evidence="6">Homotrimer.</text>
</comment>
<evidence type="ECO:0000313" key="8">
    <source>
        <dbReference type="EMBL" id="PNC18351.1"/>
    </source>
</evidence>
<name>A0A2N8HEF5_9BACT</name>
<comment type="catalytic activity">
    <reaction evidence="6">
        <text>a (3R)-hydroxyacyl-[ACP] + UDP-N-acetyl-alpha-D-glucosamine = a UDP-3-O-[(3R)-3-hydroxyacyl]-N-acetyl-alpha-D-glucosamine + holo-[ACP]</text>
        <dbReference type="Rhea" id="RHEA:67812"/>
        <dbReference type="Rhea" id="RHEA-COMP:9685"/>
        <dbReference type="Rhea" id="RHEA-COMP:9945"/>
        <dbReference type="ChEBI" id="CHEBI:57705"/>
        <dbReference type="ChEBI" id="CHEBI:64479"/>
        <dbReference type="ChEBI" id="CHEBI:78827"/>
        <dbReference type="ChEBI" id="CHEBI:173225"/>
        <dbReference type="EC" id="2.3.1.129"/>
    </reaction>
</comment>
<keyword evidence="5 6" id="KW-0012">Acyltransferase</keyword>
<dbReference type="GO" id="GO:0005737">
    <property type="term" value="C:cytoplasm"/>
    <property type="evidence" value="ECO:0007669"/>
    <property type="project" value="UniProtKB-SubCell"/>
</dbReference>
<evidence type="ECO:0000256" key="6">
    <source>
        <dbReference type="HAMAP-Rule" id="MF_00387"/>
    </source>
</evidence>
<evidence type="ECO:0000313" key="9">
    <source>
        <dbReference type="Proteomes" id="UP000236000"/>
    </source>
</evidence>
<keyword evidence="6" id="KW-0677">Repeat</keyword>
<accession>A0A2N8HEF5</accession>
<dbReference type="PANTHER" id="PTHR43480:SF1">
    <property type="entry name" value="ACYL-[ACYL-CARRIER-PROTEIN]--UDP-N-ACETYLGLUCOSAMINE O-ACYLTRANSFERASE, MITOCHONDRIAL-RELATED"/>
    <property type="match status" value="1"/>
</dbReference>
<evidence type="ECO:0000256" key="5">
    <source>
        <dbReference type="ARBA" id="ARBA00023315"/>
    </source>
</evidence>
<evidence type="ECO:0000256" key="1">
    <source>
        <dbReference type="ARBA" id="ARBA00022516"/>
    </source>
</evidence>
<dbReference type="CDD" id="cd03351">
    <property type="entry name" value="LbH_UDP-GlcNAc_AT"/>
    <property type="match status" value="1"/>
</dbReference>
<dbReference type="RefSeq" id="WP_102713893.1">
    <property type="nucleotide sequence ID" value="NZ_PJKA01000010.1"/>
</dbReference>
<keyword evidence="2 6" id="KW-0441">Lipid A biosynthesis</keyword>
<dbReference type="InterPro" id="IPR037157">
    <property type="entry name" value="Acetyltransf_C_sf"/>
</dbReference>
<dbReference type="InterPro" id="IPR010137">
    <property type="entry name" value="Lipid_A_LpxA"/>
</dbReference>
<comment type="function">
    <text evidence="6">Involved in the biosynthesis of lipid A, a phosphorylated glycolipid that anchors the lipopolysaccharide to the outer membrane of the cell.</text>
</comment>
<dbReference type="NCBIfam" id="TIGR01852">
    <property type="entry name" value="lipid_A_lpxA"/>
    <property type="match status" value="1"/>
</dbReference>
<dbReference type="Proteomes" id="UP000236000">
    <property type="component" value="Unassembled WGS sequence"/>
</dbReference>
<dbReference type="GO" id="GO:0016020">
    <property type="term" value="C:membrane"/>
    <property type="evidence" value="ECO:0007669"/>
    <property type="project" value="GOC"/>
</dbReference>
<gene>
    <name evidence="6" type="primary">lpxA</name>
    <name evidence="8" type="ORF">CXU22_06925</name>
</gene>
<evidence type="ECO:0000256" key="3">
    <source>
        <dbReference type="ARBA" id="ARBA00022679"/>
    </source>
</evidence>
<keyword evidence="3 6" id="KW-0808">Transferase</keyword>
<dbReference type="OrthoDB" id="9807278at2"/>
<proteinExistence type="inferred from homology"/>
<dbReference type="PANTHER" id="PTHR43480">
    <property type="entry name" value="ACYL-[ACYL-CARRIER-PROTEIN]--UDP-N-ACETYLGLUCOSAMINE O-ACYLTRANSFERASE"/>
    <property type="match status" value="1"/>
</dbReference>
<dbReference type="Pfam" id="PF13720">
    <property type="entry name" value="Acetyltransf_11"/>
    <property type="match status" value="1"/>
</dbReference>
<dbReference type="HAMAP" id="MF_00387">
    <property type="entry name" value="LpxA"/>
    <property type="match status" value="1"/>
</dbReference>
<keyword evidence="6" id="KW-0963">Cytoplasm</keyword>
<dbReference type="SUPFAM" id="SSF51161">
    <property type="entry name" value="Trimeric LpxA-like enzymes"/>
    <property type="match status" value="1"/>
</dbReference>
<comment type="similarity">
    <text evidence="6">Belongs to the transferase hexapeptide repeat family. LpxA subfamily.</text>
</comment>
<dbReference type="GO" id="GO:0008780">
    <property type="term" value="F:acyl-[acyl-carrier-protein]-UDP-N-acetylglucosamine O-acyltransferase activity"/>
    <property type="evidence" value="ECO:0007669"/>
    <property type="project" value="UniProtKB-UniRule"/>
</dbReference>
<sequence length="259" mass="28074">MPEIHPTAVVHPTAEIADDVKIGPFCVVGEHVKLGPGCVLHSHVVIDGPSSFGSGNEFFPFSVIGLKSQDLKYQGEPTYLEVGNNNVFRENATINRATDIGGATRIGSNNLFLVSCHAGHDCQIGNHVIFSGFATAAGHVTVGDYAILAGCCAVHQFASIGEHSMVGAMARVSQDVLPYTIVEGHPAVTRSVNSIGMQRRGFSEEDLRAVRMCYKKLFVNKKLSVQEAIEELRNSDYAENPCLKRIVEFVETSERGFCH</sequence>
<dbReference type="Gene3D" id="2.160.10.10">
    <property type="entry name" value="Hexapeptide repeat proteins"/>
    <property type="match status" value="1"/>
</dbReference>
<comment type="pathway">
    <text evidence="6">Glycolipid biosynthesis; lipid IV(A) biosynthesis; lipid IV(A) from (3R)-3-hydroxytetradecanoyl-[acyl-carrier-protein] and UDP-N-acetyl-alpha-D-glucosamine: step 1/6.</text>
</comment>
<feature type="domain" description="UDP N-acetylglucosamine O-acyltransferase C-terminal" evidence="7">
    <location>
        <begin position="175"/>
        <end position="258"/>
    </location>
</feature>
<comment type="caution">
    <text evidence="8">The sequence shown here is derived from an EMBL/GenBank/DDBJ whole genome shotgun (WGS) entry which is preliminary data.</text>
</comment>